<evidence type="ECO:0000256" key="2">
    <source>
        <dbReference type="ARBA" id="ARBA00023015"/>
    </source>
</evidence>
<dbReference type="eggNOG" id="COG0583">
    <property type="taxonomic scope" value="Bacteria"/>
</dbReference>
<proteinExistence type="inferred from homology"/>
<evidence type="ECO:0000256" key="1">
    <source>
        <dbReference type="ARBA" id="ARBA00009437"/>
    </source>
</evidence>
<dbReference type="GO" id="GO:0003700">
    <property type="term" value="F:DNA-binding transcription factor activity"/>
    <property type="evidence" value="ECO:0007669"/>
    <property type="project" value="InterPro"/>
</dbReference>
<dbReference type="InterPro" id="IPR036388">
    <property type="entry name" value="WH-like_DNA-bd_sf"/>
</dbReference>
<organism evidence="6 7">
    <name type="scientific">Plesiocystis pacifica SIR-1</name>
    <dbReference type="NCBI Taxonomy" id="391625"/>
    <lineage>
        <taxon>Bacteria</taxon>
        <taxon>Pseudomonadati</taxon>
        <taxon>Myxococcota</taxon>
        <taxon>Polyangia</taxon>
        <taxon>Nannocystales</taxon>
        <taxon>Nannocystaceae</taxon>
        <taxon>Plesiocystis</taxon>
    </lineage>
</organism>
<reference evidence="6 7" key="1">
    <citation type="submission" date="2007-06" db="EMBL/GenBank/DDBJ databases">
        <authorList>
            <person name="Shimkets L."/>
            <person name="Ferriera S."/>
            <person name="Johnson J."/>
            <person name="Kravitz S."/>
            <person name="Beeson K."/>
            <person name="Sutton G."/>
            <person name="Rogers Y.-H."/>
            <person name="Friedman R."/>
            <person name="Frazier M."/>
            <person name="Venter J.C."/>
        </authorList>
    </citation>
    <scope>NUCLEOTIDE SEQUENCE [LARGE SCALE GENOMIC DNA]</scope>
    <source>
        <strain evidence="6 7">SIR-1</strain>
    </source>
</reference>
<dbReference type="SUPFAM" id="SSF53850">
    <property type="entry name" value="Periplasmic binding protein-like II"/>
    <property type="match status" value="1"/>
</dbReference>
<dbReference type="SUPFAM" id="SSF46785">
    <property type="entry name" value="Winged helix' DNA-binding domain"/>
    <property type="match status" value="1"/>
</dbReference>
<dbReference type="EMBL" id="ABCS01000158">
    <property type="protein sequence ID" value="EDM73975.1"/>
    <property type="molecule type" value="Genomic_DNA"/>
</dbReference>
<dbReference type="PROSITE" id="PS50931">
    <property type="entry name" value="HTH_LYSR"/>
    <property type="match status" value="1"/>
</dbReference>
<evidence type="ECO:0000256" key="3">
    <source>
        <dbReference type="ARBA" id="ARBA00023125"/>
    </source>
</evidence>
<evidence type="ECO:0000313" key="6">
    <source>
        <dbReference type="EMBL" id="EDM73975.1"/>
    </source>
</evidence>
<keyword evidence="7" id="KW-1185">Reference proteome</keyword>
<keyword evidence="2" id="KW-0805">Transcription regulation</keyword>
<evidence type="ECO:0000313" key="7">
    <source>
        <dbReference type="Proteomes" id="UP000005801"/>
    </source>
</evidence>
<dbReference type="PRINTS" id="PR00039">
    <property type="entry name" value="HTHLYSR"/>
</dbReference>
<evidence type="ECO:0000256" key="4">
    <source>
        <dbReference type="ARBA" id="ARBA00023163"/>
    </source>
</evidence>
<keyword evidence="3" id="KW-0238">DNA-binding</keyword>
<dbReference type="CDD" id="cd08422">
    <property type="entry name" value="PBP2_CrgA_like"/>
    <property type="match status" value="1"/>
</dbReference>
<evidence type="ECO:0000259" key="5">
    <source>
        <dbReference type="PROSITE" id="PS50931"/>
    </source>
</evidence>
<dbReference type="PANTHER" id="PTHR30537">
    <property type="entry name" value="HTH-TYPE TRANSCRIPTIONAL REGULATOR"/>
    <property type="match status" value="1"/>
</dbReference>
<feature type="domain" description="HTH lysR-type" evidence="5">
    <location>
        <begin position="1"/>
        <end position="46"/>
    </location>
</feature>
<dbReference type="Proteomes" id="UP000005801">
    <property type="component" value="Unassembled WGS sequence"/>
</dbReference>
<name>A6GJI8_9BACT</name>
<dbReference type="InterPro" id="IPR005119">
    <property type="entry name" value="LysR_subst-bd"/>
</dbReference>
<sequence>METRSISEAAKRLGVSRPALSRRLSALEQQLGLALLHRTTREVRPTAAGRRLVARVAPLFAELDAVKAELAAERDEVVGRLTVSVPPPIANEVGALVARLQDEHPKLEVALSADAMEADLRAGDIEVALRAGTLTDADLVCRYLTRRPVRAVASPAYLARAGALAGVDDLSARRLLLNAGRDGAPNRRWPLLSGGWVEVSGCLASNSQQAVLSACLRGGGVALLSEVSYGPPLARGELELVLPELVGASLTLHAVTAQRTLQPARVRAFIDAAARWFST</sequence>
<dbReference type="InterPro" id="IPR000847">
    <property type="entry name" value="LysR_HTH_N"/>
</dbReference>
<protein>
    <submittedName>
        <fullName evidence="6">Putative transcriptional regulator protein, LysR family</fullName>
    </submittedName>
</protein>
<dbReference type="Gene3D" id="1.10.10.10">
    <property type="entry name" value="Winged helix-like DNA-binding domain superfamily/Winged helix DNA-binding domain"/>
    <property type="match status" value="1"/>
</dbReference>
<dbReference type="Gene3D" id="3.40.190.290">
    <property type="match status" value="1"/>
</dbReference>
<dbReference type="InterPro" id="IPR036390">
    <property type="entry name" value="WH_DNA-bd_sf"/>
</dbReference>
<dbReference type="GO" id="GO:0003677">
    <property type="term" value="F:DNA binding"/>
    <property type="evidence" value="ECO:0007669"/>
    <property type="project" value="UniProtKB-KW"/>
</dbReference>
<dbReference type="AlphaFoldDB" id="A6GJI8"/>
<dbReference type="PANTHER" id="PTHR30537:SF5">
    <property type="entry name" value="HTH-TYPE TRANSCRIPTIONAL ACTIVATOR TTDR-RELATED"/>
    <property type="match status" value="1"/>
</dbReference>
<keyword evidence="4" id="KW-0804">Transcription</keyword>
<dbReference type="STRING" id="391625.PPSIR1_00842"/>
<gene>
    <name evidence="6" type="ORF">PPSIR1_00842</name>
</gene>
<comment type="similarity">
    <text evidence="1">Belongs to the LysR transcriptional regulatory family.</text>
</comment>
<accession>A6GJI8</accession>
<dbReference type="Pfam" id="PF00126">
    <property type="entry name" value="HTH_1"/>
    <property type="match status" value="1"/>
</dbReference>
<comment type="caution">
    <text evidence="6">The sequence shown here is derived from an EMBL/GenBank/DDBJ whole genome shotgun (WGS) entry which is preliminary data.</text>
</comment>
<dbReference type="InterPro" id="IPR058163">
    <property type="entry name" value="LysR-type_TF_proteobact-type"/>
</dbReference>
<dbReference type="Pfam" id="PF03466">
    <property type="entry name" value="LysR_substrate"/>
    <property type="match status" value="1"/>
</dbReference>